<dbReference type="CDD" id="cd01447">
    <property type="entry name" value="Polysulfide_ST"/>
    <property type="match status" value="1"/>
</dbReference>
<reference evidence="2 3" key="1">
    <citation type="submission" date="2024-04" db="EMBL/GenBank/DDBJ databases">
        <title>Draft genome sequence of Pseudophaeobacter arcticus NBRC 116598.</title>
        <authorList>
            <person name="Miyakawa T."/>
            <person name="Kusuya Y."/>
            <person name="Miura T."/>
        </authorList>
    </citation>
    <scope>NUCLEOTIDE SEQUENCE [LARGE SCALE GENOMIC DNA]</scope>
    <source>
        <strain evidence="2 3">SU-CL00105</strain>
    </source>
</reference>
<proteinExistence type="predicted"/>
<dbReference type="SUPFAM" id="SSF52821">
    <property type="entry name" value="Rhodanese/Cell cycle control phosphatase"/>
    <property type="match status" value="1"/>
</dbReference>
<keyword evidence="3" id="KW-1185">Reference proteome</keyword>
<comment type="caution">
    <text evidence="2">The sequence shown here is derived from an EMBL/GenBank/DDBJ whole genome shotgun (WGS) entry which is preliminary data.</text>
</comment>
<dbReference type="EMBL" id="BAABWU010000002">
    <property type="protein sequence ID" value="GAA6195605.1"/>
    <property type="molecule type" value="Genomic_DNA"/>
</dbReference>
<dbReference type="InterPro" id="IPR036873">
    <property type="entry name" value="Rhodanese-like_dom_sf"/>
</dbReference>
<gene>
    <name evidence="2" type="ORF">NBRC116598_10490</name>
</gene>
<organism evidence="2 3">
    <name type="scientific">Pseudophaeobacter arcticus</name>
    <dbReference type="NCBI Taxonomy" id="385492"/>
    <lineage>
        <taxon>Bacteria</taxon>
        <taxon>Pseudomonadati</taxon>
        <taxon>Pseudomonadota</taxon>
        <taxon>Alphaproteobacteria</taxon>
        <taxon>Rhodobacterales</taxon>
        <taxon>Paracoccaceae</taxon>
        <taxon>Pseudophaeobacter</taxon>
    </lineage>
</organism>
<dbReference type="Pfam" id="PF00581">
    <property type="entry name" value="Rhodanese"/>
    <property type="match status" value="1"/>
</dbReference>
<dbReference type="PROSITE" id="PS50206">
    <property type="entry name" value="RHODANESE_3"/>
    <property type="match status" value="1"/>
</dbReference>
<name>A0ABQ0AIA0_9RHOB</name>
<dbReference type="Proteomes" id="UP001441944">
    <property type="component" value="Unassembled WGS sequence"/>
</dbReference>
<accession>A0ABQ0AIA0</accession>
<dbReference type="Gene3D" id="3.40.250.10">
    <property type="entry name" value="Rhodanese-like domain"/>
    <property type="match status" value="1"/>
</dbReference>
<feature type="domain" description="Rhodanese" evidence="1">
    <location>
        <begin position="28"/>
        <end position="124"/>
    </location>
</feature>
<evidence type="ECO:0000259" key="1">
    <source>
        <dbReference type="PROSITE" id="PS50206"/>
    </source>
</evidence>
<dbReference type="PANTHER" id="PTHR44086">
    <property type="entry name" value="THIOSULFATE SULFURTRANSFERASE RDL2, MITOCHONDRIAL-RELATED"/>
    <property type="match status" value="1"/>
</dbReference>
<evidence type="ECO:0000313" key="3">
    <source>
        <dbReference type="Proteomes" id="UP001441944"/>
    </source>
</evidence>
<dbReference type="SMART" id="SM00450">
    <property type="entry name" value="RHOD"/>
    <property type="match status" value="1"/>
</dbReference>
<evidence type="ECO:0000313" key="2">
    <source>
        <dbReference type="EMBL" id="GAA6195605.1"/>
    </source>
</evidence>
<protein>
    <submittedName>
        <fullName evidence="2">Rhodanese-like domain-containing protein</fullName>
    </submittedName>
</protein>
<dbReference type="RefSeq" id="WP_353397612.1">
    <property type="nucleotide sequence ID" value="NZ_BAABWU010000002.1"/>
</dbReference>
<dbReference type="InterPro" id="IPR001763">
    <property type="entry name" value="Rhodanese-like_dom"/>
</dbReference>
<sequence length="132" mass="14041">MAISLQEMMAEASAAVARIPVAQAQELIARGALLLDVRDAPELEAQGRATGSHHIPRGMLEFRADPASPFYDVALRADRPVVLHCASGGRAALAGKLLKDMGYDEVYNLGGFAEWKEAGAPVEEPVDRGMGL</sequence>
<dbReference type="PANTHER" id="PTHR44086:SF13">
    <property type="entry name" value="THIOSULFATE SULFURTRANSFERASE PSPE"/>
    <property type="match status" value="1"/>
</dbReference>